<organism evidence="3 4">
    <name type="scientific">Pantoea piersonii</name>
    <dbReference type="NCBI Taxonomy" id="2364647"/>
    <lineage>
        <taxon>Bacteria</taxon>
        <taxon>Pseudomonadati</taxon>
        <taxon>Pseudomonadota</taxon>
        <taxon>Gammaproteobacteria</taxon>
        <taxon>Enterobacterales</taxon>
        <taxon>Erwiniaceae</taxon>
        <taxon>Pantoea</taxon>
    </lineage>
</organism>
<dbReference type="EMBL" id="CP104759">
    <property type="protein sequence ID" value="WBG93124.1"/>
    <property type="molecule type" value="Genomic_DNA"/>
</dbReference>
<keyword evidence="1" id="KW-1133">Transmembrane helix</keyword>
<evidence type="ECO:0000256" key="1">
    <source>
        <dbReference type="SAM" id="Phobius"/>
    </source>
</evidence>
<dbReference type="PANTHER" id="PTHR30443">
    <property type="entry name" value="INNER MEMBRANE PROTEIN"/>
    <property type="match status" value="1"/>
</dbReference>
<feature type="transmembrane region" description="Helical" evidence="1">
    <location>
        <begin position="69"/>
        <end position="89"/>
    </location>
</feature>
<dbReference type="InterPro" id="IPR012549">
    <property type="entry name" value="EptA-like_N"/>
</dbReference>
<proteinExistence type="predicted"/>
<dbReference type="RefSeq" id="WP_269950531.1">
    <property type="nucleotide sequence ID" value="NZ_CP104759.1"/>
</dbReference>
<name>A0AAJ5UBS3_9GAMM</name>
<feature type="transmembrane region" description="Helical" evidence="1">
    <location>
        <begin position="6"/>
        <end position="23"/>
    </location>
</feature>
<dbReference type="GO" id="GO:0016776">
    <property type="term" value="F:phosphotransferase activity, phosphate group as acceptor"/>
    <property type="evidence" value="ECO:0007669"/>
    <property type="project" value="TreeGrafter"/>
</dbReference>
<gene>
    <name evidence="3" type="ORF">N5580_18745</name>
</gene>
<dbReference type="PANTHER" id="PTHR30443:SF0">
    <property type="entry name" value="PHOSPHOETHANOLAMINE TRANSFERASE EPTA"/>
    <property type="match status" value="1"/>
</dbReference>
<sequence length="199" mass="22602">MHRITFIVLFSLYITVFLNIAYYRQALTLIPLTGLHNILFFLSMPVVVFSVINIVVTLASFVWLERVTVALFILVAAPAQFFIQQYGIAPDRSMITHILNTTPAEIRAILTTRMVLVLFFSGGAMAALAFWPCFKKFIPLWKGPVYRVVNIDASVTLVALVMILFYKDYASLFRNNPELVSTLSPSNFIVASLSYYHHR</sequence>
<dbReference type="Pfam" id="PF08019">
    <property type="entry name" value="EptA_B_N"/>
    <property type="match status" value="1"/>
</dbReference>
<feature type="transmembrane region" description="Helical" evidence="1">
    <location>
        <begin position="144"/>
        <end position="166"/>
    </location>
</feature>
<dbReference type="AlphaFoldDB" id="A0AAJ5UBS3"/>
<evidence type="ECO:0000313" key="3">
    <source>
        <dbReference type="EMBL" id="WBG93124.1"/>
    </source>
</evidence>
<accession>A0AAJ5UBS3</accession>
<geneLocation type="plasmid" evidence="3 4">
    <name>pGABEKP28_1</name>
</geneLocation>
<feature type="transmembrane region" description="Helical" evidence="1">
    <location>
        <begin position="110"/>
        <end position="132"/>
    </location>
</feature>
<evidence type="ECO:0000259" key="2">
    <source>
        <dbReference type="Pfam" id="PF08019"/>
    </source>
</evidence>
<keyword evidence="3" id="KW-0614">Plasmid</keyword>
<keyword evidence="4" id="KW-1185">Reference proteome</keyword>
<dbReference type="KEGG" id="kpie:N5580_18745"/>
<keyword evidence="1" id="KW-0812">Transmembrane</keyword>
<reference evidence="3 4" key="1">
    <citation type="journal article" date="2022" name="J Glob Antimicrob Resist">
        <title>First complete genome of a multidrug resistant strain of the novel human pathogen Kalamiella piersonii (GABEKP28) identified in human saliva.</title>
        <authorList>
            <person name="McDonagh F."/>
            <person name="Singh N.K."/>
            <person name="Venkateswaran K."/>
            <person name="Lonappan A.M."/>
            <person name="Hallahan B."/>
            <person name="Tuohy A."/>
            <person name="Burke L."/>
            <person name="Kovarova A."/>
            <person name="Miliotis G."/>
        </authorList>
    </citation>
    <scope>NUCLEOTIDE SEQUENCE [LARGE SCALE GENOMIC DNA]</scope>
    <source>
        <strain evidence="3 4">GABEKP28</strain>
    </source>
</reference>
<keyword evidence="1" id="KW-0472">Membrane</keyword>
<keyword evidence="3" id="KW-0808">Transferase</keyword>
<dbReference type="InterPro" id="IPR040423">
    <property type="entry name" value="PEA_transferase"/>
</dbReference>
<evidence type="ECO:0000313" key="4">
    <source>
        <dbReference type="Proteomes" id="UP001211544"/>
    </source>
</evidence>
<protein>
    <submittedName>
        <fullName evidence="3">Phosphoethanolamine transferase domain-containing protein</fullName>
    </submittedName>
</protein>
<feature type="domain" description="Phosphoethanolamine transferase N-terminal" evidence="2">
    <location>
        <begin position="49"/>
        <end position="198"/>
    </location>
</feature>
<feature type="transmembrane region" description="Helical" evidence="1">
    <location>
        <begin position="35"/>
        <end position="63"/>
    </location>
</feature>
<dbReference type="GO" id="GO:0005886">
    <property type="term" value="C:plasma membrane"/>
    <property type="evidence" value="ECO:0007669"/>
    <property type="project" value="UniProtKB-SubCell"/>
</dbReference>
<dbReference type="GO" id="GO:0009244">
    <property type="term" value="P:lipopolysaccharide core region biosynthetic process"/>
    <property type="evidence" value="ECO:0007669"/>
    <property type="project" value="TreeGrafter"/>
</dbReference>
<dbReference type="Proteomes" id="UP001211544">
    <property type="component" value="Plasmid pGABEKP28_1"/>
</dbReference>